<dbReference type="PANTHER" id="PTHR47098:SF2">
    <property type="entry name" value="PROTEIN MAK32"/>
    <property type="match status" value="1"/>
</dbReference>
<evidence type="ECO:0000259" key="1">
    <source>
        <dbReference type="Pfam" id="PF00294"/>
    </source>
</evidence>
<reference evidence="2 3" key="1">
    <citation type="submission" date="2022-03" db="EMBL/GenBank/DDBJ databases">
        <title>Agromyces sp. isolated from the gut of P. brevitarsis seulensis larvae.</title>
        <authorList>
            <person name="Won M."/>
            <person name="Kwon S.-W."/>
        </authorList>
    </citation>
    <scope>NUCLEOTIDE SEQUENCE [LARGE SCALE GENOMIC DNA]</scope>
    <source>
        <strain evidence="2 3">KACC 16215</strain>
    </source>
</reference>
<organism evidence="2 3">
    <name type="scientific">Agromyces soli</name>
    <dbReference type="NCBI Taxonomy" id="659012"/>
    <lineage>
        <taxon>Bacteria</taxon>
        <taxon>Bacillati</taxon>
        <taxon>Actinomycetota</taxon>
        <taxon>Actinomycetes</taxon>
        <taxon>Micrococcales</taxon>
        <taxon>Microbacteriaceae</taxon>
        <taxon>Agromyces</taxon>
    </lineage>
</organism>
<dbReference type="InterPro" id="IPR029056">
    <property type="entry name" value="Ribokinase-like"/>
</dbReference>
<gene>
    <name evidence="2" type="ORF">MTP13_02740</name>
</gene>
<dbReference type="InterPro" id="IPR011611">
    <property type="entry name" value="PfkB_dom"/>
</dbReference>
<dbReference type="Gene3D" id="3.40.1190.20">
    <property type="match status" value="1"/>
</dbReference>
<dbReference type="PANTHER" id="PTHR47098">
    <property type="entry name" value="PROTEIN MAK32"/>
    <property type="match status" value="1"/>
</dbReference>
<accession>A0ABY4AU99</accession>
<keyword evidence="2" id="KW-0418">Kinase</keyword>
<dbReference type="GO" id="GO:0016301">
    <property type="term" value="F:kinase activity"/>
    <property type="evidence" value="ECO:0007669"/>
    <property type="project" value="UniProtKB-KW"/>
</dbReference>
<dbReference type="Proteomes" id="UP000831304">
    <property type="component" value="Chromosome"/>
</dbReference>
<dbReference type="EMBL" id="CP094533">
    <property type="protein sequence ID" value="UOE26713.1"/>
    <property type="molecule type" value="Genomic_DNA"/>
</dbReference>
<dbReference type="SUPFAM" id="SSF53613">
    <property type="entry name" value="Ribokinase-like"/>
    <property type="match status" value="1"/>
</dbReference>
<sequence length="303" mass="31726">MQQIAILSHIVVDEVHQPGRPPHTEVGGAGAYAAVGASLVAPAAGRSLLVSGTGSADLAVLRAWCAERGIVDGLFVVGEHGPRTRIDYAADGERVETPQFGLEHFDAHTPLPEHVLVPPEALDGAYLFHDDEEPYWAAIARYRARAAAVPLLWELSAACTRPDRLSVVRQRAELVDAVSINRTEAVELFGVDALAEAVEELRTLAPLVLLRLGEDGSLVIQGDTVVRVPAVRVAAVDPTGGGNSYTGAFLGAWAASGDPVDAARLASAAAAVVVATEGAPPVGDAERERVRRSAAALVARELD</sequence>
<keyword evidence="2" id="KW-0808">Transferase</keyword>
<feature type="domain" description="Carbohydrate kinase PfkB" evidence="1">
    <location>
        <begin position="23"/>
        <end position="279"/>
    </location>
</feature>
<evidence type="ECO:0000313" key="2">
    <source>
        <dbReference type="EMBL" id="UOE26713.1"/>
    </source>
</evidence>
<protein>
    <submittedName>
        <fullName evidence="2">PfkB family carbohydrate kinase</fullName>
    </submittedName>
</protein>
<dbReference type="Pfam" id="PF00294">
    <property type="entry name" value="PfkB"/>
    <property type="match status" value="1"/>
</dbReference>
<dbReference type="RefSeq" id="WP_243569524.1">
    <property type="nucleotide sequence ID" value="NZ_BAAARD010000004.1"/>
</dbReference>
<name>A0ABY4AU99_9MICO</name>
<evidence type="ECO:0000313" key="3">
    <source>
        <dbReference type="Proteomes" id="UP000831304"/>
    </source>
</evidence>
<keyword evidence="3" id="KW-1185">Reference proteome</keyword>
<proteinExistence type="predicted"/>